<comment type="catalytic activity">
    <reaction evidence="3">
        <text>N-terminal N-formyl-L-methionyl-[peptide] + H2O = N-terminal L-methionyl-[peptide] + formate</text>
        <dbReference type="Rhea" id="RHEA:24420"/>
        <dbReference type="Rhea" id="RHEA-COMP:10639"/>
        <dbReference type="Rhea" id="RHEA-COMP:10640"/>
        <dbReference type="ChEBI" id="CHEBI:15377"/>
        <dbReference type="ChEBI" id="CHEBI:15740"/>
        <dbReference type="ChEBI" id="CHEBI:49298"/>
        <dbReference type="ChEBI" id="CHEBI:64731"/>
        <dbReference type="EC" id="3.5.1.88"/>
    </reaction>
</comment>
<protein>
    <recommendedName>
        <fullName evidence="3">Peptide deformylase</fullName>
        <shortName evidence="3">PDF</shortName>
        <ecNumber evidence="3">3.5.1.88</ecNumber>
    </recommendedName>
    <alternativeName>
        <fullName evidence="3">Polypeptide deformylase</fullName>
    </alternativeName>
</protein>
<evidence type="ECO:0000313" key="5">
    <source>
        <dbReference type="Proteomes" id="UP000192569"/>
    </source>
</evidence>
<dbReference type="AlphaFoldDB" id="A0A1W1VMM2"/>
<organism evidence="4 5">
    <name type="scientific">Thermanaeromonas toyohensis ToBE</name>
    <dbReference type="NCBI Taxonomy" id="698762"/>
    <lineage>
        <taxon>Bacteria</taxon>
        <taxon>Bacillati</taxon>
        <taxon>Bacillota</taxon>
        <taxon>Clostridia</taxon>
        <taxon>Neomoorellales</taxon>
        <taxon>Neomoorellaceae</taxon>
        <taxon>Thermanaeromonas</taxon>
    </lineage>
</organism>
<dbReference type="PIRSF" id="PIRSF004749">
    <property type="entry name" value="Pep_def"/>
    <property type="match status" value="1"/>
</dbReference>
<feature type="binding site" evidence="3">
    <location>
        <position position="88"/>
    </location>
    <ligand>
        <name>Fe cation</name>
        <dbReference type="ChEBI" id="CHEBI:24875"/>
    </ligand>
</feature>
<dbReference type="Pfam" id="PF01327">
    <property type="entry name" value="Pep_deformylase"/>
    <property type="match status" value="1"/>
</dbReference>
<dbReference type="Proteomes" id="UP000192569">
    <property type="component" value="Chromosome I"/>
</dbReference>
<dbReference type="CDD" id="cd00487">
    <property type="entry name" value="Pep_deformylase"/>
    <property type="match status" value="1"/>
</dbReference>
<dbReference type="PANTHER" id="PTHR10458:SF22">
    <property type="entry name" value="PEPTIDE DEFORMYLASE"/>
    <property type="match status" value="1"/>
</dbReference>
<keyword evidence="2 3" id="KW-0408">Iron</keyword>
<evidence type="ECO:0000256" key="1">
    <source>
        <dbReference type="ARBA" id="ARBA00010759"/>
    </source>
</evidence>
<gene>
    <name evidence="3" type="primary">def</name>
    <name evidence="4" type="ORF">SAMN00808754_1071</name>
</gene>
<keyword evidence="5" id="KW-1185">Reference proteome</keyword>
<dbReference type="EC" id="3.5.1.88" evidence="3"/>
<keyword evidence="3" id="KW-0378">Hydrolase</keyword>
<dbReference type="NCBIfam" id="NF001159">
    <property type="entry name" value="PRK00150.1-3"/>
    <property type="match status" value="1"/>
</dbReference>
<feature type="active site" evidence="3">
    <location>
        <position position="131"/>
    </location>
</feature>
<accession>A0A1W1VMM2</accession>
<dbReference type="HAMAP" id="MF_00163">
    <property type="entry name" value="Pep_deformylase"/>
    <property type="match status" value="1"/>
</dbReference>
<dbReference type="InterPro" id="IPR036821">
    <property type="entry name" value="Peptide_deformylase_sf"/>
</dbReference>
<dbReference type="PANTHER" id="PTHR10458">
    <property type="entry name" value="PEPTIDE DEFORMYLASE"/>
    <property type="match status" value="1"/>
</dbReference>
<dbReference type="SUPFAM" id="SSF56420">
    <property type="entry name" value="Peptide deformylase"/>
    <property type="match status" value="1"/>
</dbReference>
<dbReference type="PRINTS" id="PR01576">
    <property type="entry name" value="PDEFORMYLASE"/>
</dbReference>
<dbReference type="Gene3D" id="3.90.45.10">
    <property type="entry name" value="Peptide deformylase"/>
    <property type="match status" value="1"/>
</dbReference>
<keyword evidence="3" id="KW-0479">Metal-binding</keyword>
<dbReference type="RefSeq" id="WP_084664560.1">
    <property type="nucleotide sequence ID" value="NZ_LT838272.1"/>
</dbReference>
<keyword evidence="3" id="KW-0648">Protein biosynthesis</keyword>
<evidence type="ECO:0000256" key="2">
    <source>
        <dbReference type="ARBA" id="ARBA00023004"/>
    </source>
</evidence>
<dbReference type="InterPro" id="IPR023635">
    <property type="entry name" value="Peptide_deformylase"/>
</dbReference>
<dbReference type="STRING" id="698762.SAMN00808754_1071"/>
<dbReference type="GO" id="GO:0046872">
    <property type="term" value="F:metal ion binding"/>
    <property type="evidence" value="ECO:0007669"/>
    <property type="project" value="UniProtKB-KW"/>
</dbReference>
<dbReference type="EMBL" id="LT838272">
    <property type="protein sequence ID" value="SMB94607.1"/>
    <property type="molecule type" value="Genomic_DNA"/>
</dbReference>
<dbReference type="NCBIfam" id="TIGR00079">
    <property type="entry name" value="pept_deformyl"/>
    <property type="match status" value="1"/>
</dbReference>
<proteinExistence type="inferred from homology"/>
<evidence type="ECO:0000313" key="4">
    <source>
        <dbReference type="EMBL" id="SMB94607.1"/>
    </source>
</evidence>
<dbReference type="OrthoDB" id="9784988at2"/>
<dbReference type="GO" id="GO:0042586">
    <property type="term" value="F:peptide deformylase activity"/>
    <property type="evidence" value="ECO:0007669"/>
    <property type="project" value="UniProtKB-UniRule"/>
</dbReference>
<evidence type="ECO:0000256" key="3">
    <source>
        <dbReference type="HAMAP-Rule" id="MF_00163"/>
    </source>
</evidence>
<comment type="function">
    <text evidence="3">Removes the formyl group from the N-terminal Met of newly synthesized proteins. Requires at least a dipeptide for an efficient rate of reaction. N-terminal L-methionine is a prerequisite for activity but the enzyme has broad specificity at other positions.</text>
</comment>
<reference evidence="4 5" key="1">
    <citation type="submission" date="2017-04" db="EMBL/GenBank/DDBJ databases">
        <authorList>
            <person name="Afonso C.L."/>
            <person name="Miller P.J."/>
            <person name="Scott M.A."/>
            <person name="Spackman E."/>
            <person name="Goraichik I."/>
            <person name="Dimitrov K.M."/>
            <person name="Suarez D.L."/>
            <person name="Swayne D.E."/>
        </authorList>
    </citation>
    <scope>NUCLEOTIDE SEQUENCE [LARGE SCALE GENOMIC DNA]</scope>
    <source>
        <strain evidence="4 5">ToBE</strain>
    </source>
</reference>
<comment type="cofactor">
    <cofactor evidence="3">
        <name>Fe(2+)</name>
        <dbReference type="ChEBI" id="CHEBI:29033"/>
    </cofactor>
    <text evidence="3">Binds 1 Fe(2+) ion.</text>
</comment>
<name>A0A1W1VMM2_9FIRM</name>
<comment type="similarity">
    <text evidence="1 3">Belongs to the polypeptide deformylase family.</text>
</comment>
<feature type="binding site" evidence="3">
    <location>
        <position position="134"/>
    </location>
    <ligand>
        <name>Fe cation</name>
        <dbReference type="ChEBI" id="CHEBI:24875"/>
    </ligand>
</feature>
<dbReference type="GO" id="GO:0006412">
    <property type="term" value="P:translation"/>
    <property type="evidence" value="ECO:0007669"/>
    <property type="project" value="UniProtKB-UniRule"/>
</dbReference>
<feature type="binding site" evidence="3">
    <location>
        <position position="130"/>
    </location>
    <ligand>
        <name>Fe cation</name>
        <dbReference type="ChEBI" id="CHEBI:24875"/>
    </ligand>
</feature>
<sequence>MAVFKIITFGDPILREKAEPVRKITPHIHKLLDNMAETMYAAPGVGLAAPQIGVSKRVIVVDVGEGLVELINPEIVVAEGQEIGIEGCLSIPGVQGEVLRAARVVVKGLDRHGQMKEYKAQGLFARALQHEIDHLDGILFIDKVIRWVEDTQGRR</sequence>